<name>A0AAE0IA89_9PEZI</name>
<reference evidence="2" key="2">
    <citation type="submission" date="2023-06" db="EMBL/GenBank/DDBJ databases">
        <authorList>
            <consortium name="Lawrence Berkeley National Laboratory"/>
            <person name="Haridas S."/>
            <person name="Hensen N."/>
            <person name="Bonometti L."/>
            <person name="Westerberg I."/>
            <person name="Brannstrom I.O."/>
            <person name="Guillou S."/>
            <person name="Cros-Aarteil S."/>
            <person name="Calhoun S."/>
            <person name="Kuo A."/>
            <person name="Mondo S."/>
            <person name="Pangilinan J."/>
            <person name="Riley R."/>
            <person name="Labutti K."/>
            <person name="Andreopoulos B."/>
            <person name="Lipzen A."/>
            <person name="Chen C."/>
            <person name="Yanf M."/>
            <person name="Daum C."/>
            <person name="Ng V."/>
            <person name="Clum A."/>
            <person name="Steindorff A."/>
            <person name="Ohm R."/>
            <person name="Martin F."/>
            <person name="Silar P."/>
            <person name="Natvig D."/>
            <person name="Lalanne C."/>
            <person name="Gautier V."/>
            <person name="Ament-Velasquez S.L."/>
            <person name="Kruys A."/>
            <person name="Hutchinson M.I."/>
            <person name="Powell A.J."/>
            <person name="Barry K."/>
            <person name="Miller A.N."/>
            <person name="Grigoriev I.V."/>
            <person name="Debuchy R."/>
            <person name="Gladieux P."/>
            <person name="Thoren M.H."/>
            <person name="Johannesson H."/>
        </authorList>
    </citation>
    <scope>NUCLEOTIDE SEQUENCE</scope>
    <source>
        <strain evidence="2">SMH4131-1</strain>
    </source>
</reference>
<organism evidence="2 3">
    <name type="scientific">Cercophora scortea</name>
    <dbReference type="NCBI Taxonomy" id="314031"/>
    <lineage>
        <taxon>Eukaryota</taxon>
        <taxon>Fungi</taxon>
        <taxon>Dikarya</taxon>
        <taxon>Ascomycota</taxon>
        <taxon>Pezizomycotina</taxon>
        <taxon>Sordariomycetes</taxon>
        <taxon>Sordariomycetidae</taxon>
        <taxon>Sordariales</taxon>
        <taxon>Lasiosphaeriaceae</taxon>
        <taxon>Cercophora</taxon>
    </lineage>
</organism>
<dbReference type="AlphaFoldDB" id="A0AAE0IA89"/>
<evidence type="ECO:0000313" key="3">
    <source>
        <dbReference type="Proteomes" id="UP001286456"/>
    </source>
</evidence>
<dbReference type="InterPro" id="IPR021475">
    <property type="entry name" value="Pants/Emi1-like"/>
</dbReference>
<gene>
    <name evidence="2" type="ORF">B0T19DRAFT_444997</name>
</gene>
<comment type="caution">
    <text evidence="2">The sequence shown here is derived from an EMBL/GenBank/DDBJ whole genome shotgun (WGS) entry which is preliminary data.</text>
</comment>
<evidence type="ECO:0000313" key="2">
    <source>
        <dbReference type="EMBL" id="KAK3321225.1"/>
    </source>
</evidence>
<protein>
    <recommendedName>
        <fullName evidence="4">Early meiotic induction protein 1</fullName>
    </recommendedName>
</protein>
<feature type="compositionally biased region" description="Low complexity" evidence="1">
    <location>
        <begin position="9"/>
        <end position="22"/>
    </location>
</feature>
<dbReference type="PANTHER" id="PTHR28052:SF1">
    <property type="entry name" value="UPF0545 PROTEIN C22ORF39"/>
    <property type="match status" value="1"/>
</dbReference>
<proteinExistence type="predicted"/>
<evidence type="ECO:0000256" key="1">
    <source>
        <dbReference type="SAM" id="MobiDB-lite"/>
    </source>
</evidence>
<dbReference type="Proteomes" id="UP001286456">
    <property type="component" value="Unassembled WGS sequence"/>
</dbReference>
<feature type="compositionally biased region" description="Pro residues" evidence="1">
    <location>
        <begin position="45"/>
        <end position="65"/>
    </location>
</feature>
<dbReference type="Pfam" id="PF11326">
    <property type="entry name" value="PANTS-like"/>
    <property type="match status" value="1"/>
</dbReference>
<dbReference type="PANTHER" id="PTHR28052">
    <property type="entry name" value="UPF0545 PROTEIN C22ORF39"/>
    <property type="match status" value="1"/>
</dbReference>
<dbReference type="EMBL" id="JAUEPO010000005">
    <property type="protein sequence ID" value="KAK3321225.1"/>
    <property type="molecule type" value="Genomic_DNA"/>
</dbReference>
<reference evidence="2" key="1">
    <citation type="journal article" date="2023" name="Mol. Phylogenet. Evol.">
        <title>Genome-scale phylogeny and comparative genomics of the fungal order Sordariales.</title>
        <authorList>
            <person name="Hensen N."/>
            <person name="Bonometti L."/>
            <person name="Westerberg I."/>
            <person name="Brannstrom I.O."/>
            <person name="Guillou S."/>
            <person name="Cros-Aarteil S."/>
            <person name="Calhoun S."/>
            <person name="Haridas S."/>
            <person name="Kuo A."/>
            <person name="Mondo S."/>
            <person name="Pangilinan J."/>
            <person name="Riley R."/>
            <person name="LaButti K."/>
            <person name="Andreopoulos B."/>
            <person name="Lipzen A."/>
            <person name="Chen C."/>
            <person name="Yan M."/>
            <person name="Daum C."/>
            <person name="Ng V."/>
            <person name="Clum A."/>
            <person name="Steindorff A."/>
            <person name="Ohm R.A."/>
            <person name="Martin F."/>
            <person name="Silar P."/>
            <person name="Natvig D.O."/>
            <person name="Lalanne C."/>
            <person name="Gautier V."/>
            <person name="Ament-Velasquez S.L."/>
            <person name="Kruys A."/>
            <person name="Hutchinson M.I."/>
            <person name="Powell A.J."/>
            <person name="Barry K."/>
            <person name="Miller A.N."/>
            <person name="Grigoriev I.V."/>
            <person name="Debuchy R."/>
            <person name="Gladieux P."/>
            <person name="Hiltunen Thoren M."/>
            <person name="Johannesson H."/>
        </authorList>
    </citation>
    <scope>NUCLEOTIDE SEQUENCE</scope>
    <source>
        <strain evidence="2">SMH4131-1</strain>
    </source>
</reference>
<keyword evidence="3" id="KW-1185">Reference proteome</keyword>
<feature type="region of interest" description="Disordered" evidence="1">
    <location>
        <begin position="1"/>
        <end position="102"/>
    </location>
</feature>
<sequence length="244" mass="26982">MAPPPSAAPRSVDPPTTTTTPSTDREVEKFWSMLVEESQTAKPAATPPPPTETTTTTPPPPPAPSTPWMGWAGLPSSSPPPGTTAPSAQPTKPRSPQSAALSDASLPQYISCRDAFDYAWHCHTPASQFNSIYRYGSVRSCSELWDDFWFCMRVKSYPPDLKADAIKEHYRAKEVAKYYAAPDQPSSEDVWESRDEKVAPGTAFTASFDAPVDNDAEFQRKDAERRRAIRREVGFVDDEGRKKE</sequence>
<accession>A0AAE0IA89</accession>
<feature type="compositionally biased region" description="Low complexity" evidence="1">
    <location>
        <begin position="66"/>
        <end position="76"/>
    </location>
</feature>
<evidence type="ECO:0008006" key="4">
    <source>
        <dbReference type="Google" id="ProtNLM"/>
    </source>
</evidence>